<dbReference type="EMBL" id="BAAACR010000013">
    <property type="protein sequence ID" value="GAA0215244.1"/>
    <property type="molecule type" value="Genomic_DNA"/>
</dbReference>
<reference evidence="2" key="1">
    <citation type="journal article" date="2019" name="Int. J. Syst. Evol. Microbiol.">
        <title>The Global Catalogue of Microorganisms (GCM) 10K type strain sequencing project: providing services to taxonomists for standard genome sequencing and annotation.</title>
        <authorList>
            <consortium name="The Broad Institute Genomics Platform"/>
            <consortium name="The Broad Institute Genome Sequencing Center for Infectious Disease"/>
            <person name="Wu L."/>
            <person name="Ma J."/>
        </authorList>
    </citation>
    <scope>NUCLEOTIDE SEQUENCE [LARGE SCALE GENOMIC DNA]</scope>
    <source>
        <strain evidence="2">JCM 8542</strain>
    </source>
</reference>
<proteinExistence type="predicted"/>
<organism evidence="1 2">
    <name type="scientific">Selenomonas dianae</name>
    <dbReference type="NCBI Taxonomy" id="135079"/>
    <lineage>
        <taxon>Bacteria</taxon>
        <taxon>Bacillati</taxon>
        <taxon>Bacillota</taxon>
        <taxon>Negativicutes</taxon>
        <taxon>Selenomonadales</taxon>
        <taxon>Selenomonadaceae</taxon>
        <taxon>Selenomonas</taxon>
    </lineage>
</organism>
<gene>
    <name evidence="1" type="ORF">GCM10008919_18070</name>
</gene>
<sequence>MKRFEERVQEETKEAVAVIEAARAVRSFGASEMMEKALHMAAWAYCKGLMDGARIAQMNAAVA</sequence>
<keyword evidence="2" id="KW-1185">Reference proteome</keyword>
<dbReference type="RefSeq" id="WP_304986367.1">
    <property type="nucleotide sequence ID" value="NZ_BAAACR010000013.1"/>
</dbReference>
<evidence type="ECO:0000313" key="1">
    <source>
        <dbReference type="EMBL" id="GAA0215244.1"/>
    </source>
</evidence>
<dbReference type="Proteomes" id="UP001500399">
    <property type="component" value="Unassembled WGS sequence"/>
</dbReference>
<protein>
    <submittedName>
        <fullName evidence="1">Uncharacterized protein</fullName>
    </submittedName>
</protein>
<accession>A0ABP3CU21</accession>
<evidence type="ECO:0000313" key="2">
    <source>
        <dbReference type="Proteomes" id="UP001500399"/>
    </source>
</evidence>
<name>A0ABP3CU21_9FIRM</name>
<comment type="caution">
    <text evidence="1">The sequence shown here is derived from an EMBL/GenBank/DDBJ whole genome shotgun (WGS) entry which is preliminary data.</text>
</comment>